<comment type="caution">
    <text evidence="2">The sequence shown here is derived from an EMBL/GenBank/DDBJ whole genome shotgun (WGS) entry which is preliminary data.</text>
</comment>
<dbReference type="AlphaFoldDB" id="A0A2G3ECT9"/>
<organism evidence="2 3">
    <name type="scientific">Pseudobutyrivibrio ruminis</name>
    <dbReference type="NCBI Taxonomy" id="46206"/>
    <lineage>
        <taxon>Bacteria</taxon>
        <taxon>Bacillati</taxon>
        <taxon>Bacillota</taxon>
        <taxon>Clostridia</taxon>
        <taxon>Lachnospirales</taxon>
        <taxon>Lachnospiraceae</taxon>
        <taxon>Pseudobutyrivibrio</taxon>
    </lineage>
</organism>
<keyword evidence="1" id="KW-0812">Transmembrane</keyword>
<evidence type="ECO:0000313" key="2">
    <source>
        <dbReference type="EMBL" id="PHU41030.1"/>
    </source>
</evidence>
<keyword evidence="1" id="KW-1133">Transmembrane helix</keyword>
<dbReference type="Proteomes" id="UP000224317">
    <property type="component" value="Unassembled WGS sequence"/>
</dbReference>
<dbReference type="RefSeq" id="WP_099412833.1">
    <property type="nucleotide sequence ID" value="NZ_PDYH01000010.1"/>
</dbReference>
<feature type="transmembrane region" description="Helical" evidence="1">
    <location>
        <begin position="39"/>
        <end position="60"/>
    </location>
</feature>
<evidence type="ECO:0000256" key="1">
    <source>
        <dbReference type="SAM" id="Phobius"/>
    </source>
</evidence>
<protein>
    <submittedName>
        <fullName evidence="2">Uncharacterized protein</fullName>
    </submittedName>
</protein>
<sequence>MEKTNVKKIENMGLIACLLPVLTLVPTIFKIHLAPAVQSVWGVANVLFVIAGFVLTITALRMKKTRNAVNIIASCICLLWVLILLGIAVVVVVSNM</sequence>
<evidence type="ECO:0000313" key="3">
    <source>
        <dbReference type="Proteomes" id="UP000224317"/>
    </source>
</evidence>
<dbReference type="EMBL" id="PDYH01000010">
    <property type="protein sequence ID" value="PHU41030.1"/>
    <property type="molecule type" value="Genomic_DNA"/>
</dbReference>
<keyword evidence="3" id="KW-1185">Reference proteome</keyword>
<proteinExistence type="predicted"/>
<feature type="transmembrane region" description="Helical" evidence="1">
    <location>
        <begin position="12"/>
        <end position="33"/>
    </location>
</feature>
<feature type="transmembrane region" description="Helical" evidence="1">
    <location>
        <begin position="72"/>
        <end position="93"/>
    </location>
</feature>
<keyword evidence="1" id="KW-0472">Membrane</keyword>
<reference evidence="2" key="1">
    <citation type="submission" date="2017-10" db="EMBL/GenBank/DDBJ databases">
        <title>Resolving the taxonomy of Roseburia spp., Eubacterium rectale and Agathobacter spp. through phylogenomic analysis.</title>
        <authorList>
            <person name="Sheridan P.O."/>
            <person name="Walker A.W."/>
            <person name="Duncan S.H."/>
            <person name="Scott K.P."/>
            <person name="Toole P.W.O."/>
            <person name="Luis P."/>
            <person name="Flint H.J."/>
        </authorList>
    </citation>
    <scope>NUCLEOTIDE SEQUENCE [LARGE SCALE GENOMIC DNA]</scope>
    <source>
        <strain evidence="2">JK10</strain>
    </source>
</reference>
<gene>
    <name evidence="2" type="ORF">CSX00_03540</name>
</gene>
<accession>A0A2G3ECT9</accession>
<name>A0A2G3ECT9_9FIRM</name>